<dbReference type="InterPro" id="IPR003010">
    <property type="entry name" value="C-N_Hydrolase"/>
</dbReference>
<evidence type="ECO:0000259" key="9">
    <source>
        <dbReference type="PROSITE" id="PS50263"/>
    </source>
</evidence>
<dbReference type="OrthoDB" id="9804277at2"/>
<evidence type="ECO:0000256" key="4">
    <source>
        <dbReference type="ARBA" id="ARBA00022692"/>
    </source>
</evidence>
<reference evidence="10 11" key="1">
    <citation type="submission" date="2017-11" db="EMBL/GenBank/DDBJ databases">
        <title>Genomic Encyclopedia of Archaeal and Bacterial Type Strains, Phase II (KMG-II): From Individual Species to Whole Genera.</title>
        <authorList>
            <person name="Goeker M."/>
        </authorList>
    </citation>
    <scope>NUCLEOTIDE SEQUENCE [LARGE SCALE GENOMIC DNA]</scope>
    <source>
        <strain evidence="10 11">DSM 16400</strain>
    </source>
</reference>
<dbReference type="Pfam" id="PF00795">
    <property type="entry name" value="CN_hydrolase"/>
    <property type="match status" value="1"/>
</dbReference>
<name>A0A2M9D9N4_9MICO</name>
<feature type="transmembrane region" description="Helical" evidence="8">
    <location>
        <begin position="30"/>
        <end position="49"/>
    </location>
</feature>
<evidence type="ECO:0000256" key="6">
    <source>
        <dbReference type="ARBA" id="ARBA00023136"/>
    </source>
</evidence>
<evidence type="ECO:0000256" key="3">
    <source>
        <dbReference type="ARBA" id="ARBA00022679"/>
    </source>
</evidence>
<dbReference type="SUPFAM" id="SSF56317">
    <property type="entry name" value="Carbon-nitrogen hydrolase"/>
    <property type="match status" value="1"/>
</dbReference>
<keyword evidence="10" id="KW-0449">Lipoprotein</keyword>
<evidence type="ECO:0000256" key="5">
    <source>
        <dbReference type="ARBA" id="ARBA00022989"/>
    </source>
</evidence>
<dbReference type="Proteomes" id="UP000231742">
    <property type="component" value="Unassembled WGS sequence"/>
</dbReference>
<evidence type="ECO:0000256" key="2">
    <source>
        <dbReference type="ARBA" id="ARBA00022475"/>
    </source>
</evidence>
<dbReference type="RefSeq" id="WP_100389040.1">
    <property type="nucleotide sequence ID" value="NZ_BMZU01000001.1"/>
</dbReference>
<keyword evidence="3 8" id="KW-0808">Transferase</keyword>
<feature type="transmembrane region" description="Helical" evidence="8">
    <location>
        <begin position="114"/>
        <end position="134"/>
    </location>
</feature>
<proteinExistence type="inferred from homology"/>
<comment type="caution">
    <text evidence="10">The sequence shown here is derived from an EMBL/GenBank/DDBJ whole genome shotgun (WGS) entry which is preliminary data.</text>
</comment>
<keyword evidence="11" id="KW-1185">Reference proteome</keyword>
<feature type="transmembrane region" description="Helical" evidence="8">
    <location>
        <begin position="86"/>
        <end position="107"/>
    </location>
</feature>
<dbReference type="GO" id="GO:0005886">
    <property type="term" value="C:plasma membrane"/>
    <property type="evidence" value="ECO:0007669"/>
    <property type="project" value="UniProtKB-SubCell"/>
</dbReference>
<feature type="domain" description="CN hydrolase" evidence="9">
    <location>
        <begin position="238"/>
        <end position="483"/>
    </location>
</feature>
<dbReference type="UniPathway" id="UPA00666"/>
<keyword evidence="2 8" id="KW-1003">Cell membrane</keyword>
<dbReference type="EMBL" id="PGFH01000001">
    <property type="protein sequence ID" value="PJJ82447.1"/>
    <property type="molecule type" value="Genomic_DNA"/>
</dbReference>
<dbReference type="Pfam" id="PF20154">
    <property type="entry name" value="LNT_N"/>
    <property type="match status" value="1"/>
</dbReference>
<comment type="catalytic activity">
    <reaction evidence="8">
        <text>N-terminal S-1,2-diacyl-sn-glyceryl-L-cysteinyl-[lipoprotein] + a glycerophospholipid = N-acyl-S-1,2-diacyl-sn-glyceryl-L-cysteinyl-[lipoprotein] + a 2-acyl-sn-glycero-3-phospholipid + H(+)</text>
        <dbReference type="Rhea" id="RHEA:48228"/>
        <dbReference type="Rhea" id="RHEA-COMP:14681"/>
        <dbReference type="Rhea" id="RHEA-COMP:14684"/>
        <dbReference type="ChEBI" id="CHEBI:15378"/>
        <dbReference type="ChEBI" id="CHEBI:136912"/>
        <dbReference type="ChEBI" id="CHEBI:140656"/>
        <dbReference type="ChEBI" id="CHEBI:140657"/>
        <dbReference type="ChEBI" id="CHEBI:140660"/>
        <dbReference type="EC" id="2.3.1.269"/>
    </reaction>
</comment>
<feature type="transmembrane region" description="Helical" evidence="8">
    <location>
        <begin position="56"/>
        <end position="80"/>
    </location>
</feature>
<protein>
    <recommendedName>
        <fullName evidence="8">Apolipoprotein N-acyltransferase</fullName>
        <shortName evidence="8">ALP N-acyltransferase</shortName>
        <ecNumber evidence="8">2.3.1.269</ecNumber>
    </recommendedName>
</protein>
<dbReference type="GO" id="GO:0016410">
    <property type="term" value="F:N-acyltransferase activity"/>
    <property type="evidence" value="ECO:0007669"/>
    <property type="project" value="UniProtKB-UniRule"/>
</dbReference>
<dbReference type="Gene3D" id="3.60.110.10">
    <property type="entry name" value="Carbon-nitrogen hydrolase"/>
    <property type="match status" value="1"/>
</dbReference>
<dbReference type="GO" id="GO:0042158">
    <property type="term" value="P:lipoprotein biosynthetic process"/>
    <property type="evidence" value="ECO:0007669"/>
    <property type="project" value="UniProtKB-UniRule"/>
</dbReference>
<keyword evidence="7 8" id="KW-0012">Acyltransferase</keyword>
<organism evidence="10 11">
    <name type="scientific">Salinibacterium amurskyense</name>
    <dbReference type="NCBI Taxonomy" id="205941"/>
    <lineage>
        <taxon>Bacteria</taxon>
        <taxon>Bacillati</taxon>
        <taxon>Actinomycetota</taxon>
        <taxon>Actinomycetes</taxon>
        <taxon>Micrococcales</taxon>
        <taxon>Microbacteriaceae</taxon>
        <taxon>Salinibacterium</taxon>
    </lineage>
</organism>
<gene>
    <name evidence="8" type="primary">lnt</name>
    <name evidence="10" type="ORF">CLV85_1648</name>
</gene>
<comment type="function">
    <text evidence="8">Catalyzes the phospholipid dependent N-acylation of the N-terminal cysteine of apolipoprotein, the last step in lipoprotein maturation.</text>
</comment>
<feature type="transmembrane region" description="Helical" evidence="8">
    <location>
        <begin position="164"/>
        <end position="188"/>
    </location>
</feature>
<accession>A0A2M9D9N4</accession>
<sequence length="521" mass="55928">MPDKPVAVLPLWAAIVTALASGPIMDAGFPDISVWPMTFVGIALMLLALRGRRSWSAFLVGFLGGFAFYLTHISWASLFLGPVPMLALSFLESLFVALGALAITLAYRWLPRAFGAGWGATLGLAIVVAGLWTAREAWMSVWPYGGFSWGRVALSQAESPLAPLFPWIGVSGVSFTIVLVVALALAAAEYSWRHYSELPLDARAQHVSRALRTAFVPVAVFALMLNVPTWQATLEGTLRVGAVQGNGKAAYFDERERGDLLTAQLTATEPLYGQDLDLVVWPEGGTDVSPLSNSYAASAFDYVVEQAGAPLISGDITERDGKIFNSQLLWMPGEGVVDIYDKRHPIPFGEYVPNREFWAQFAPDLIGLIARDYSIGTTDMVFDVNGVTVGVNICFDIVDDQILTESVEQGAQVIIASSNNADFGMTDESAQQLAMARIRALELGRSVVNISTVGLSAIIAPDGTTIAEVPWYTAATMVEDVPLSTSITPAVVWGREIEWLVSGLGLGALIVAGLAGRRKNA</sequence>
<dbReference type="EC" id="2.3.1.269" evidence="8"/>
<dbReference type="NCBIfam" id="TIGR00546">
    <property type="entry name" value="lnt"/>
    <property type="match status" value="1"/>
</dbReference>
<evidence type="ECO:0000313" key="10">
    <source>
        <dbReference type="EMBL" id="PJJ82447.1"/>
    </source>
</evidence>
<evidence type="ECO:0000256" key="1">
    <source>
        <dbReference type="ARBA" id="ARBA00004651"/>
    </source>
</evidence>
<dbReference type="PROSITE" id="PS50263">
    <property type="entry name" value="CN_HYDROLASE"/>
    <property type="match status" value="1"/>
</dbReference>
<dbReference type="PANTHER" id="PTHR38686">
    <property type="entry name" value="APOLIPOPROTEIN N-ACYLTRANSFERASE"/>
    <property type="match status" value="1"/>
</dbReference>
<keyword evidence="6 8" id="KW-0472">Membrane</keyword>
<evidence type="ECO:0000256" key="8">
    <source>
        <dbReference type="HAMAP-Rule" id="MF_01148"/>
    </source>
</evidence>
<comment type="pathway">
    <text evidence="8">Protein modification; lipoprotein biosynthesis (N-acyl transfer).</text>
</comment>
<dbReference type="HAMAP" id="MF_01148">
    <property type="entry name" value="Lnt"/>
    <property type="match status" value="1"/>
</dbReference>
<comment type="similarity">
    <text evidence="8">Belongs to the CN hydrolase family. Apolipoprotein N-acyltransferase subfamily.</text>
</comment>
<dbReference type="InterPro" id="IPR004563">
    <property type="entry name" value="Apolipo_AcylTrfase"/>
</dbReference>
<dbReference type="InterPro" id="IPR036526">
    <property type="entry name" value="C-N_Hydrolase_sf"/>
</dbReference>
<dbReference type="InterPro" id="IPR045378">
    <property type="entry name" value="LNT_N"/>
</dbReference>
<evidence type="ECO:0000313" key="11">
    <source>
        <dbReference type="Proteomes" id="UP000231742"/>
    </source>
</evidence>
<dbReference type="AlphaFoldDB" id="A0A2M9D9N4"/>
<dbReference type="PANTHER" id="PTHR38686:SF1">
    <property type="entry name" value="APOLIPOPROTEIN N-ACYLTRANSFERASE"/>
    <property type="match status" value="1"/>
</dbReference>
<comment type="subcellular location">
    <subcellularLocation>
        <location evidence="1 8">Cell membrane</location>
        <topology evidence="1 8">Multi-pass membrane protein</topology>
    </subcellularLocation>
</comment>
<dbReference type="CDD" id="cd07571">
    <property type="entry name" value="ALP_N-acyl_transferase"/>
    <property type="match status" value="1"/>
</dbReference>
<evidence type="ECO:0000256" key="7">
    <source>
        <dbReference type="ARBA" id="ARBA00023315"/>
    </source>
</evidence>
<keyword evidence="5 8" id="KW-1133">Transmembrane helix</keyword>
<feature type="transmembrane region" description="Helical" evidence="8">
    <location>
        <begin position="209"/>
        <end position="230"/>
    </location>
</feature>
<keyword evidence="4 8" id="KW-0812">Transmembrane</keyword>